<dbReference type="InterPro" id="IPR001128">
    <property type="entry name" value="Cyt_P450"/>
</dbReference>
<comment type="cofactor">
    <cofactor evidence="4">
        <name>heme</name>
        <dbReference type="ChEBI" id="CHEBI:30413"/>
    </cofactor>
</comment>
<keyword evidence="4 5" id="KW-0349">Heme</keyword>
<evidence type="ECO:0000256" key="1">
    <source>
        <dbReference type="ARBA" id="ARBA00010617"/>
    </source>
</evidence>
<dbReference type="PANTHER" id="PTHR47955:SF21">
    <property type="entry name" value="OS06G0642300 PROTEIN"/>
    <property type="match status" value="1"/>
</dbReference>
<dbReference type="Gene3D" id="1.10.630.10">
    <property type="entry name" value="Cytochrome P450"/>
    <property type="match status" value="2"/>
</dbReference>
<evidence type="ECO:0000256" key="5">
    <source>
        <dbReference type="RuleBase" id="RU000461"/>
    </source>
</evidence>
<protein>
    <recommendedName>
        <fullName evidence="8">Cytochrome P450</fullName>
    </recommendedName>
</protein>
<evidence type="ECO:0000256" key="4">
    <source>
        <dbReference type="PIRSR" id="PIRSR602401-1"/>
    </source>
</evidence>
<dbReference type="PROSITE" id="PS00086">
    <property type="entry name" value="CYTOCHROME_P450"/>
    <property type="match status" value="1"/>
</dbReference>
<dbReference type="SUPFAM" id="SSF48264">
    <property type="entry name" value="Cytochrome P450"/>
    <property type="match status" value="2"/>
</dbReference>
<dbReference type="EMBL" id="BQKI01000097">
    <property type="protein sequence ID" value="GJN38918.1"/>
    <property type="molecule type" value="Genomic_DNA"/>
</dbReference>
<evidence type="ECO:0000313" key="6">
    <source>
        <dbReference type="EMBL" id="GJN38918.1"/>
    </source>
</evidence>
<keyword evidence="5" id="KW-0503">Monooxygenase</keyword>
<dbReference type="AlphaFoldDB" id="A0AAV5FVY2"/>
<keyword evidence="2 4" id="KW-0479">Metal-binding</keyword>
<proteinExistence type="inferred from homology"/>
<organism evidence="6 7">
    <name type="scientific">Eleusine coracana subsp. coracana</name>
    <dbReference type="NCBI Taxonomy" id="191504"/>
    <lineage>
        <taxon>Eukaryota</taxon>
        <taxon>Viridiplantae</taxon>
        <taxon>Streptophyta</taxon>
        <taxon>Embryophyta</taxon>
        <taxon>Tracheophyta</taxon>
        <taxon>Spermatophyta</taxon>
        <taxon>Magnoliopsida</taxon>
        <taxon>Liliopsida</taxon>
        <taxon>Poales</taxon>
        <taxon>Poaceae</taxon>
        <taxon>PACMAD clade</taxon>
        <taxon>Chloridoideae</taxon>
        <taxon>Cynodonteae</taxon>
        <taxon>Eleusininae</taxon>
        <taxon>Eleusine</taxon>
    </lineage>
</organism>
<dbReference type="InterPro" id="IPR017972">
    <property type="entry name" value="Cyt_P450_CS"/>
</dbReference>
<sequence length="604" mass="67445">MATAVAVYLLALLPLLAIIVLFVCRSRAATRLFPYDLARARLPPSPRALPVIGHLHHLVGGALPHRAMRDLASRHGPLMLLRLGALPVAVASSADAAREVMKTRDLHFATRSMTQTLRHAVPEGAEGIIFAPYGDAWRQVRRICTLELLSARRVQSFRPVREEEAGRLLRGVAAAAALAKAVNLSEMVAAYAADSAVRAVIGNRLKDRDAFLALLERSVKLFARMSLPDLYPSSRLAMLVSRMPGRMRRQREELVGFMDAIVRDHEENKATGGDDANKEDLLDVLLRIRREGDLQVPITTDNIKSVIGDMLGTGSETAATTLQWIMAELMRNPRVMQKAQDEVRHVLAGQHRVTEDDLNKLHYMRLVVKEGLRLHPPAPLLFPRECRSTCQILGFDVPKGTMVLVNAWAISRDSQYWDMPEEFEPQRFDNSTIDFKGTDFEYTPFGAGRRMCPGMAFALVNVELVLASLLFHFDWELPRGMEPVDLDMTEEIGVTVRRRQDLMLLPVVRVPVTLIAGPSGDPEEFRPERFEAEGIVDVDFKGVDFGLLPFGAGRRMCPWIGFRVANMELALASLLFHFDWEEPAELDVTESFAITCMPATTMGK</sequence>
<dbReference type="PRINTS" id="PR00463">
    <property type="entry name" value="EP450I"/>
</dbReference>
<name>A0AAV5FVY2_ELECO</name>
<feature type="binding site" description="axial binding residue" evidence="4">
    <location>
        <position position="452"/>
    </location>
    <ligand>
        <name>heme</name>
        <dbReference type="ChEBI" id="CHEBI:30413"/>
    </ligand>
    <ligandPart>
        <name>Fe</name>
        <dbReference type="ChEBI" id="CHEBI:18248"/>
    </ligandPart>
</feature>
<keyword evidence="5" id="KW-0560">Oxidoreductase</keyword>
<dbReference type="CDD" id="cd11072">
    <property type="entry name" value="CYP71-like"/>
    <property type="match status" value="1"/>
</dbReference>
<gene>
    <name evidence="6" type="primary">gb27999</name>
    <name evidence="6" type="ORF">PR202_gb27999</name>
</gene>
<dbReference type="Pfam" id="PF00067">
    <property type="entry name" value="p450"/>
    <property type="match status" value="2"/>
</dbReference>
<dbReference type="FunFam" id="1.10.630.10:FF:000064">
    <property type="entry name" value="Cytochrome P450 monooxygenase"/>
    <property type="match status" value="1"/>
</dbReference>
<evidence type="ECO:0000256" key="3">
    <source>
        <dbReference type="ARBA" id="ARBA00023004"/>
    </source>
</evidence>
<reference evidence="6" key="2">
    <citation type="submission" date="2021-12" db="EMBL/GenBank/DDBJ databases">
        <title>Resequencing data analysis of finger millet.</title>
        <authorList>
            <person name="Hatakeyama M."/>
            <person name="Aluri S."/>
            <person name="Balachadran M.T."/>
            <person name="Sivarajan S.R."/>
            <person name="Poveda L."/>
            <person name="Shimizu-Inatsugi R."/>
            <person name="Schlapbach R."/>
            <person name="Sreeman S.M."/>
            <person name="Shimizu K.K."/>
        </authorList>
    </citation>
    <scope>NUCLEOTIDE SEQUENCE</scope>
</reference>
<reference evidence="6" key="1">
    <citation type="journal article" date="2018" name="DNA Res.">
        <title>Multiple hybrid de novo genome assembly of finger millet, an orphan allotetraploid crop.</title>
        <authorList>
            <person name="Hatakeyama M."/>
            <person name="Aluri S."/>
            <person name="Balachadran M.T."/>
            <person name="Sivarajan S.R."/>
            <person name="Patrignani A."/>
            <person name="Gruter S."/>
            <person name="Poveda L."/>
            <person name="Shimizu-Inatsugi R."/>
            <person name="Baeten J."/>
            <person name="Francoijs K.J."/>
            <person name="Nataraja K.N."/>
            <person name="Reddy Y.A.N."/>
            <person name="Phadnis S."/>
            <person name="Ravikumar R.L."/>
            <person name="Schlapbach R."/>
            <person name="Sreeman S.M."/>
            <person name="Shimizu K.K."/>
        </authorList>
    </citation>
    <scope>NUCLEOTIDE SEQUENCE</scope>
</reference>
<comment type="caution">
    <text evidence="6">The sequence shown here is derived from an EMBL/GenBank/DDBJ whole genome shotgun (WGS) entry which is preliminary data.</text>
</comment>
<evidence type="ECO:0000256" key="2">
    <source>
        <dbReference type="ARBA" id="ARBA00022723"/>
    </source>
</evidence>
<accession>A0AAV5FVY2</accession>
<dbReference type="Proteomes" id="UP001054889">
    <property type="component" value="Unassembled WGS sequence"/>
</dbReference>
<evidence type="ECO:0008006" key="8">
    <source>
        <dbReference type="Google" id="ProtNLM"/>
    </source>
</evidence>
<keyword evidence="7" id="KW-1185">Reference proteome</keyword>
<comment type="similarity">
    <text evidence="1 5">Belongs to the cytochrome P450 family.</text>
</comment>
<dbReference type="PANTHER" id="PTHR47955">
    <property type="entry name" value="CYTOCHROME P450 FAMILY 71 PROTEIN"/>
    <property type="match status" value="1"/>
</dbReference>
<dbReference type="GO" id="GO:0004497">
    <property type="term" value="F:monooxygenase activity"/>
    <property type="evidence" value="ECO:0007669"/>
    <property type="project" value="UniProtKB-KW"/>
</dbReference>
<dbReference type="GO" id="GO:0020037">
    <property type="term" value="F:heme binding"/>
    <property type="evidence" value="ECO:0007669"/>
    <property type="project" value="InterPro"/>
</dbReference>
<dbReference type="PRINTS" id="PR00385">
    <property type="entry name" value="P450"/>
</dbReference>
<keyword evidence="3 4" id="KW-0408">Iron</keyword>
<dbReference type="GO" id="GO:0016705">
    <property type="term" value="F:oxidoreductase activity, acting on paired donors, with incorporation or reduction of molecular oxygen"/>
    <property type="evidence" value="ECO:0007669"/>
    <property type="project" value="InterPro"/>
</dbReference>
<evidence type="ECO:0000313" key="7">
    <source>
        <dbReference type="Proteomes" id="UP001054889"/>
    </source>
</evidence>
<dbReference type="GO" id="GO:0005506">
    <property type="term" value="F:iron ion binding"/>
    <property type="evidence" value="ECO:0007669"/>
    <property type="project" value="InterPro"/>
</dbReference>
<dbReference type="InterPro" id="IPR002401">
    <property type="entry name" value="Cyt_P450_E_grp-I"/>
</dbReference>
<dbReference type="InterPro" id="IPR036396">
    <property type="entry name" value="Cyt_P450_sf"/>
</dbReference>